<dbReference type="GO" id="GO:0007018">
    <property type="term" value="P:microtubule-based movement"/>
    <property type="evidence" value="ECO:0007669"/>
    <property type="project" value="InterPro"/>
</dbReference>
<feature type="compositionally biased region" description="Acidic residues" evidence="2">
    <location>
        <begin position="93"/>
        <end position="106"/>
    </location>
</feature>
<proteinExistence type="inferred from homology"/>
<dbReference type="Pfam" id="PF08385">
    <property type="entry name" value="DHC_N1"/>
    <property type="match status" value="1"/>
</dbReference>
<evidence type="ECO:0000256" key="1">
    <source>
        <dbReference type="ARBA" id="ARBA00008887"/>
    </source>
</evidence>
<comment type="similarity">
    <text evidence="1">Belongs to the dynein heavy chain family.</text>
</comment>
<dbReference type="Proteomes" id="UP001292094">
    <property type="component" value="Unassembled WGS sequence"/>
</dbReference>
<feature type="compositionally biased region" description="Low complexity" evidence="2">
    <location>
        <begin position="110"/>
        <end position="124"/>
    </location>
</feature>
<evidence type="ECO:0000313" key="5">
    <source>
        <dbReference type="Proteomes" id="UP001292094"/>
    </source>
</evidence>
<comment type="caution">
    <text evidence="4">The sequence shown here is derived from an EMBL/GenBank/DDBJ whole genome shotgun (WGS) entry which is preliminary data.</text>
</comment>
<dbReference type="EMBL" id="JAWZYT010000445">
    <property type="protein sequence ID" value="KAK4323398.1"/>
    <property type="molecule type" value="Genomic_DNA"/>
</dbReference>
<protein>
    <recommendedName>
        <fullName evidence="3">Dynein heavy chain tail domain-containing protein</fullName>
    </recommendedName>
</protein>
<name>A0AAE1QCW9_9EUCA</name>
<feature type="region of interest" description="Disordered" evidence="2">
    <location>
        <begin position="93"/>
        <end position="153"/>
    </location>
</feature>
<evidence type="ECO:0000256" key="2">
    <source>
        <dbReference type="SAM" id="MobiDB-lite"/>
    </source>
</evidence>
<dbReference type="GO" id="GO:0051959">
    <property type="term" value="F:dynein light intermediate chain binding"/>
    <property type="evidence" value="ECO:0007669"/>
    <property type="project" value="InterPro"/>
</dbReference>
<evidence type="ECO:0000313" key="4">
    <source>
        <dbReference type="EMBL" id="KAK4323398.1"/>
    </source>
</evidence>
<dbReference type="PANTHER" id="PTHR46532">
    <property type="entry name" value="MALE FERTILITY FACTOR KL5"/>
    <property type="match status" value="1"/>
</dbReference>
<feature type="domain" description="Dynein heavy chain tail" evidence="3">
    <location>
        <begin position="291"/>
        <end position="537"/>
    </location>
</feature>
<accession>A0AAE1QCW9</accession>
<dbReference type="InterPro" id="IPR026983">
    <property type="entry name" value="DHC"/>
</dbReference>
<dbReference type="GO" id="GO:0045505">
    <property type="term" value="F:dynein intermediate chain binding"/>
    <property type="evidence" value="ECO:0007669"/>
    <property type="project" value="InterPro"/>
</dbReference>
<reference evidence="4" key="1">
    <citation type="submission" date="2023-11" db="EMBL/GenBank/DDBJ databases">
        <title>Genome assemblies of two species of porcelain crab, Petrolisthes cinctipes and Petrolisthes manimaculis (Anomura: Porcellanidae).</title>
        <authorList>
            <person name="Angst P."/>
        </authorList>
    </citation>
    <scope>NUCLEOTIDE SEQUENCE</scope>
    <source>
        <strain evidence="4">PB745_02</strain>
        <tissue evidence="4">Gill</tissue>
    </source>
</reference>
<gene>
    <name evidence="4" type="ORF">Pmani_005892</name>
</gene>
<dbReference type="GO" id="GO:0005858">
    <property type="term" value="C:axonemal dynein complex"/>
    <property type="evidence" value="ECO:0007669"/>
    <property type="project" value="TreeGrafter"/>
</dbReference>
<dbReference type="PANTHER" id="PTHR46532:SF4">
    <property type="entry name" value="AAA+ ATPASE DOMAIN-CONTAINING PROTEIN"/>
    <property type="match status" value="1"/>
</dbReference>
<organism evidence="4 5">
    <name type="scientific">Petrolisthes manimaculis</name>
    <dbReference type="NCBI Taxonomy" id="1843537"/>
    <lineage>
        <taxon>Eukaryota</taxon>
        <taxon>Metazoa</taxon>
        <taxon>Ecdysozoa</taxon>
        <taxon>Arthropoda</taxon>
        <taxon>Crustacea</taxon>
        <taxon>Multicrustacea</taxon>
        <taxon>Malacostraca</taxon>
        <taxon>Eumalacostraca</taxon>
        <taxon>Eucarida</taxon>
        <taxon>Decapoda</taxon>
        <taxon>Pleocyemata</taxon>
        <taxon>Anomura</taxon>
        <taxon>Galatheoidea</taxon>
        <taxon>Porcellanidae</taxon>
        <taxon>Petrolisthes</taxon>
    </lineage>
</organism>
<dbReference type="AlphaFoldDB" id="A0AAE1QCW9"/>
<dbReference type="InterPro" id="IPR013594">
    <property type="entry name" value="Dynein_heavy_tail"/>
</dbReference>
<evidence type="ECO:0000259" key="3">
    <source>
        <dbReference type="Pfam" id="PF08385"/>
    </source>
</evidence>
<sequence>MRKFRATTSMKPVAIGAEFIRRKRREEQERRARRGDTDPRYEYIFQVLAACTGTARHQVMDYVFEENLLEDIGKFLTPGQYNNMVWFYQECDDEDEEGEDQDEEDPDTKPSSGPSRRSSTVSGPIELHHSRRNSNATDHTDEGEQGDLEPVRRMRLFVGNPRTTTLTGICVCMTRTNPQRSVTDENVHREVNFMLVRAGQDPRVLLRSIERLLSRVFVPAVRVNPSDLDSYPGSLSARDHLLAGLRSFASCLHVSERILEERVVLSTEGGVEPVQGLTEAQTVLTQPDQLAAIERCVTTWLKQIESVLIEMEQLRQETDDAGPQDELEYWKRRMAKFKFLAEQMDSQQVRGAVLALQLARSKLLKTWKEMDARVTHNLAEAKDNVKFVYAIEEYCHPLYLNDPPGMTPYIMKLFNTVRMIHSISRYYNTSDKLSALLIKITNQMIRACQVYISCQGTASIWCQPRSEVRTKIQHCLKLHFTYRSAYQKTKEKLEAMPDEHPFSFSEQYVFGKFEAFCSRLNYITGLFDDIDKFSGFFEGRAECGKTLRPCLRLAGAKPLHKLRTYLI</sequence>
<keyword evidence="5" id="KW-1185">Reference proteome</keyword>